<dbReference type="EMBL" id="JACNLL010000066">
    <property type="protein sequence ID" value="MBC8199874.1"/>
    <property type="molecule type" value="Genomic_DNA"/>
</dbReference>
<sequence length="327" mass="37098">MNCKQPKKSSLLEAYDLQTWFPIKRGILARTVGYVRAVDIASLYINKGETLGLVGESGCGKTTLGRTLLGLEKARRGKILFCGKNLLELNRSELRKIRRRMQIIFQDPLTALNPRMNIIDIITEGLVEFRLIEGTREDHAKRLMNEVGLDEEAIYRYPHEFSGGQRQRINIARALSLRPDLIICDEPVSALDVSVQAQVINLLMDLRDRYNLSYLFISHDLSVVSNIAHRVAVMYLGWIVEHGPTGDIINNPMHPYTKALINAVPRPDPNKIEHKRERIILKGEIPSSSDPPSGCMFHTRCPEVMNICRERAPLETKSGMHGVWCHL</sequence>
<dbReference type="InterPro" id="IPR050319">
    <property type="entry name" value="ABC_transp_ATP-bind"/>
</dbReference>
<proteinExistence type="predicted"/>
<dbReference type="CDD" id="cd03257">
    <property type="entry name" value="ABC_NikE_OppD_transporters"/>
    <property type="match status" value="1"/>
</dbReference>
<name>A0A8J6T8K6_9BACT</name>
<keyword evidence="1" id="KW-0813">Transport</keyword>
<keyword evidence="3 5" id="KW-0067">ATP-binding</keyword>
<dbReference type="SUPFAM" id="SSF52540">
    <property type="entry name" value="P-loop containing nucleoside triphosphate hydrolases"/>
    <property type="match status" value="1"/>
</dbReference>
<dbReference type="Proteomes" id="UP000603545">
    <property type="component" value="Unassembled WGS sequence"/>
</dbReference>
<dbReference type="GO" id="GO:0055085">
    <property type="term" value="P:transmembrane transport"/>
    <property type="evidence" value="ECO:0007669"/>
    <property type="project" value="UniProtKB-ARBA"/>
</dbReference>
<dbReference type="GO" id="GO:0015833">
    <property type="term" value="P:peptide transport"/>
    <property type="evidence" value="ECO:0007669"/>
    <property type="project" value="InterPro"/>
</dbReference>
<organism evidence="5 6">
    <name type="scientific">Candidatus Desulfaltia bathyphila</name>
    <dbReference type="NCBI Taxonomy" id="2841697"/>
    <lineage>
        <taxon>Bacteria</taxon>
        <taxon>Pseudomonadati</taxon>
        <taxon>Thermodesulfobacteriota</taxon>
        <taxon>Desulfobacteria</taxon>
        <taxon>Desulfobacterales</taxon>
        <taxon>Desulfobacterales incertae sedis</taxon>
        <taxon>Candidatus Desulfaltia</taxon>
    </lineage>
</organism>
<dbReference type="Gene3D" id="3.40.50.300">
    <property type="entry name" value="P-loop containing nucleotide triphosphate hydrolases"/>
    <property type="match status" value="1"/>
</dbReference>
<dbReference type="PROSITE" id="PS00211">
    <property type="entry name" value="ABC_TRANSPORTER_1"/>
    <property type="match status" value="1"/>
</dbReference>
<dbReference type="PROSITE" id="PS50893">
    <property type="entry name" value="ABC_TRANSPORTER_2"/>
    <property type="match status" value="1"/>
</dbReference>
<dbReference type="GO" id="GO:0005524">
    <property type="term" value="F:ATP binding"/>
    <property type="evidence" value="ECO:0007669"/>
    <property type="project" value="UniProtKB-KW"/>
</dbReference>
<dbReference type="AlphaFoldDB" id="A0A8J6T8K6"/>
<dbReference type="InterPro" id="IPR017871">
    <property type="entry name" value="ABC_transporter-like_CS"/>
</dbReference>
<dbReference type="SMART" id="SM00382">
    <property type="entry name" value="AAA"/>
    <property type="match status" value="1"/>
</dbReference>
<dbReference type="InterPro" id="IPR013563">
    <property type="entry name" value="Oligopep_ABC_C"/>
</dbReference>
<evidence type="ECO:0000256" key="3">
    <source>
        <dbReference type="ARBA" id="ARBA00022840"/>
    </source>
</evidence>
<dbReference type="GO" id="GO:0016887">
    <property type="term" value="F:ATP hydrolysis activity"/>
    <property type="evidence" value="ECO:0007669"/>
    <property type="project" value="InterPro"/>
</dbReference>
<evidence type="ECO:0000256" key="2">
    <source>
        <dbReference type="ARBA" id="ARBA00022741"/>
    </source>
</evidence>
<reference evidence="5 6" key="1">
    <citation type="submission" date="2020-08" db="EMBL/GenBank/DDBJ databases">
        <title>Bridging the membrane lipid divide: bacteria of the FCB group superphylum have the potential to synthesize archaeal ether lipids.</title>
        <authorList>
            <person name="Villanueva L."/>
            <person name="Von Meijenfeldt F.A.B."/>
            <person name="Westbye A.B."/>
            <person name="Yadav S."/>
            <person name="Hopmans E.C."/>
            <person name="Dutilh B.E."/>
            <person name="Sinninghe Damste J.S."/>
        </authorList>
    </citation>
    <scope>NUCLEOTIDE SEQUENCE [LARGE SCALE GENOMIC DNA]</scope>
    <source>
        <strain evidence="5">NIOZ-UU82</strain>
    </source>
</reference>
<gene>
    <name evidence="5" type="ORF">H8E80_07510</name>
</gene>
<dbReference type="InterPro" id="IPR027417">
    <property type="entry name" value="P-loop_NTPase"/>
</dbReference>
<dbReference type="InterPro" id="IPR003593">
    <property type="entry name" value="AAA+_ATPase"/>
</dbReference>
<protein>
    <submittedName>
        <fullName evidence="5">ABC transporter ATP-binding protein</fullName>
    </submittedName>
</protein>
<keyword evidence="2" id="KW-0547">Nucleotide-binding</keyword>
<evidence type="ECO:0000256" key="1">
    <source>
        <dbReference type="ARBA" id="ARBA00022448"/>
    </source>
</evidence>
<accession>A0A8J6T8K6</accession>
<comment type="caution">
    <text evidence="5">The sequence shown here is derived from an EMBL/GenBank/DDBJ whole genome shotgun (WGS) entry which is preliminary data.</text>
</comment>
<evidence type="ECO:0000313" key="5">
    <source>
        <dbReference type="EMBL" id="MBC8199874.1"/>
    </source>
</evidence>
<evidence type="ECO:0000259" key="4">
    <source>
        <dbReference type="PROSITE" id="PS50893"/>
    </source>
</evidence>
<dbReference type="InterPro" id="IPR003439">
    <property type="entry name" value="ABC_transporter-like_ATP-bd"/>
</dbReference>
<dbReference type="FunFam" id="3.40.50.300:FF:000016">
    <property type="entry name" value="Oligopeptide ABC transporter ATP-binding component"/>
    <property type="match status" value="1"/>
</dbReference>
<dbReference type="NCBIfam" id="TIGR01727">
    <property type="entry name" value="oligo_HPY"/>
    <property type="match status" value="1"/>
</dbReference>
<dbReference type="Pfam" id="PF00005">
    <property type="entry name" value="ABC_tran"/>
    <property type="match status" value="1"/>
</dbReference>
<dbReference type="Pfam" id="PF08352">
    <property type="entry name" value="oligo_HPY"/>
    <property type="match status" value="1"/>
</dbReference>
<evidence type="ECO:0000313" key="6">
    <source>
        <dbReference type="Proteomes" id="UP000603545"/>
    </source>
</evidence>
<dbReference type="PANTHER" id="PTHR43776">
    <property type="entry name" value="TRANSPORT ATP-BINDING PROTEIN"/>
    <property type="match status" value="1"/>
</dbReference>
<feature type="domain" description="ABC transporter" evidence="4">
    <location>
        <begin position="23"/>
        <end position="261"/>
    </location>
</feature>